<organism evidence="5 6">
    <name type="scientific">Asticcacaulis excentricus</name>
    <dbReference type="NCBI Taxonomy" id="78587"/>
    <lineage>
        <taxon>Bacteria</taxon>
        <taxon>Pseudomonadati</taxon>
        <taxon>Pseudomonadota</taxon>
        <taxon>Alphaproteobacteria</taxon>
        <taxon>Caulobacterales</taxon>
        <taxon>Caulobacteraceae</taxon>
        <taxon>Asticcacaulis</taxon>
    </lineage>
</organism>
<protein>
    <recommendedName>
        <fullName evidence="1">Thioredoxin reductase</fullName>
    </recommendedName>
</protein>
<reference evidence="6" key="1">
    <citation type="journal article" date="2017" name="Biotechnol. Biofuels">
        <title>Evaluation of environmental bacterial communities as a factor affecting the growth of duckweed Lemna minor.</title>
        <authorList>
            <person name="Ishizawa H."/>
            <person name="Kuroda M."/>
            <person name="Morikawa M."/>
            <person name="Ike M."/>
        </authorList>
    </citation>
    <scope>NUCLEOTIDE SEQUENCE [LARGE SCALE GENOMIC DNA]</scope>
    <source>
        <strain evidence="6">M6</strain>
    </source>
</reference>
<sequence length="313" mass="33607">MISPLYSRMTAAFPSFTNSSDVGAFEAIVIGGGPAGCACALWLHKLGVRALLVEASDALGGLQRRSPYENLWIPGLMGHTGEEVAGALHRHVHAIGVTCQLNSRVRRIEAADGGFSLRVEGETVRGHYRTQHLVIATGTQPVRGHFRPAHNVAVGPGYPMENLEVRNCKIAILGGGDNAFDQARFVLQRGAKSVTIYSRTPPRAQPGLQALIPQAKVCIGPYTADQARMTVNGEVFDAFGVMYGFAAQLPDGLPQDLELKNENGYIAVNRQGETVLSGLWACGEVTDYWHPCVTTSAAHGIQVAKQISLRLGR</sequence>
<dbReference type="InterPro" id="IPR036188">
    <property type="entry name" value="FAD/NAD-bd_sf"/>
</dbReference>
<dbReference type="Proteomes" id="UP000278756">
    <property type="component" value="Chromosome 1"/>
</dbReference>
<dbReference type="GO" id="GO:0016491">
    <property type="term" value="F:oxidoreductase activity"/>
    <property type="evidence" value="ECO:0007669"/>
    <property type="project" value="UniProtKB-KW"/>
</dbReference>
<keyword evidence="2" id="KW-0285">Flavoprotein</keyword>
<dbReference type="Gene3D" id="3.50.50.60">
    <property type="entry name" value="FAD/NAD(P)-binding domain"/>
    <property type="match status" value="3"/>
</dbReference>
<evidence type="ECO:0000259" key="4">
    <source>
        <dbReference type="Pfam" id="PF07992"/>
    </source>
</evidence>
<evidence type="ECO:0000313" key="6">
    <source>
        <dbReference type="Proteomes" id="UP000278756"/>
    </source>
</evidence>
<accession>A0A3G9G2S4</accession>
<dbReference type="AlphaFoldDB" id="A0A3G9G2S4"/>
<feature type="domain" description="FAD/NAD(P)-binding" evidence="4">
    <location>
        <begin position="27"/>
        <end position="290"/>
    </location>
</feature>
<dbReference type="PRINTS" id="PR00469">
    <property type="entry name" value="PNDRDTASEII"/>
</dbReference>
<name>A0A3G9G2S4_9CAUL</name>
<evidence type="ECO:0000256" key="3">
    <source>
        <dbReference type="ARBA" id="ARBA00023002"/>
    </source>
</evidence>
<evidence type="ECO:0000256" key="1">
    <source>
        <dbReference type="ARBA" id="ARBA00018719"/>
    </source>
</evidence>
<dbReference type="PRINTS" id="PR00368">
    <property type="entry name" value="FADPNR"/>
</dbReference>
<dbReference type="PANTHER" id="PTHR48105">
    <property type="entry name" value="THIOREDOXIN REDUCTASE 1-RELATED-RELATED"/>
    <property type="match status" value="1"/>
</dbReference>
<reference evidence="6" key="2">
    <citation type="journal article" date="2017" name="Plant Physiol. Biochem.">
        <title>Differential oxidative and antioxidative response of duckweed Lemna minor toward plant growth promoting/inhibiting bacteria.</title>
        <authorList>
            <person name="Ishizawa H."/>
            <person name="Kuroda M."/>
            <person name="Morikawa M."/>
            <person name="Ike M."/>
        </authorList>
    </citation>
    <scope>NUCLEOTIDE SEQUENCE [LARGE SCALE GENOMIC DNA]</scope>
    <source>
        <strain evidence="6">M6</strain>
    </source>
</reference>
<dbReference type="SUPFAM" id="SSF51905">
    <property type="entry name" value="FAD/NAD(P)-binding domain"/>
    <property type="match status" value="1"/>
</dbReference>
<evidence type="ECO:0000256" key="2">
    <source>
        <dbReference type="ARBA" id="ARBA00022630"/>
    </source>
</evidence>
<dbReference type="EMBL" id="AP018827">
    <property type="protein sequence ID" value="BBF81017.1"/>
    <property type="molecule type" value="Genomic_DNA"/>
</dbReference>
<dbReference type="InterPro" id="IPR050097">
    <property type="entry name" value="Ferredoxin-NADP_redctase_2"/>
</dbReference>
<evidence type="ECO:0000313" key="5">
    <source>
        <dbReference type="EMBL" id="BBF81017.1"/>
    </source>
</evidence>
<keyword evidence="3 5" id="KW-0560">Oxidoreductase</keyword>
<dbReference type="InterPro" id="IPR023753">
    <property type="entry name" value="FAD/NAD-binding_dom"/>
</dbReference>
<gene>
    <name evidence="5" type="ORF">EM6_1611</name>
</gene>
<dbReference type="Pfam" id="PF07992">
    <property type="entry name" value="Pyr_redox_2"/>
    <property type="match status" value="1"/>
</dbReference>
<proteinExistence type="predicted"/>